<dbReference type="Proteomes" id="UP000604046">
    <property type="component" value="Unassembled WGS sequence"/>
</dbReference>
<sequence length="176" mass="18992">MSPVERLGLLEQITGFVATVAASESRTSWPCYRGHLLVKLIPRFHESLRPCTWPSLGASKKGDVVLVSAAPQPKPIQKGPPVLVRAATVLQANWADAVRELRETAGGLAVHGEELSNTVAETLRLVQELALLQSEVVSKASLQQAEAALEEVAPKIEAWARALDPTGRTPHEGLRK</sequence>
<dbReference type="AlphaFoldDB" id="A0A812UNA1"/>
<comment type="caution">
    <text evidence="1">The sequence shown here is derived from an EMBL/GenBank/DDBJ whole genome shotgun (WGS) entry which is preliminary data.</text>
</comment>
<dbReference type="EMBL" id="CAJNDS010002721">
    <property type="protein sequence ID" value="CAE7572966.1"/>
    <property type="molecule type" value="Genomic_DNA"/>
</dbReference>
<accession>A0A812UNA1</accession>
<name>A0A812UNA1_9DINO</name>
<reference evidence="1" key="1">
    <citation type="submission" date="2021-02" db="EMBL/GenBank/DDBJ databases">
        <authorList>
            <person name="Dougan E. K."/>
            <person name="Rhodes N."/>
            <person name="Thang M."/>
            <person name="Chan C."/>
        </authorList>
    </citation>
    <scope>NUCLEOTIDE SEQUENCE</scope>
</reference>
<dbReference type="OrthoDB" id="424148at2759"/>
<organism evidence="1 2">
    <name type="scientific">Symbiodinium natans</name>
    <dbReference type="NCBI Taxonomy" id="878477"/>
    <lineage>
        <taxon>Eukaryota</taxon>
        <taxon>Sar</taxon>
        <taxon>Alveolata</taxon>
        <taxon>Dinophyceae</taxon>
        <taxon>Suessiales</taxon>
        <taxon>Symbiodiniaceae</taxon>
        <taxon>Symbiodinium</taxon>
    </lineage>
</organism>
<gene>
    <name evidence="1" type="ORF">SNAT2548_LOCUS32654</name>
</gene>
<protein>
    <submittedName>
        <fullName evidence="1">Uncharacterized protein</fullName>
    </submittedName>
</protein>
<evidence type="ECO:0000313" key="2">
    <source>
        <dbReference type="Proteomes" id="UP000604046"/>
    </source>
</evidence>
<evidence type="ECO:0000313" key="1">
    <source>
        <dbReference type="EMBL" id="CAE7572966.1"/>
    </source>
</evidence>
<keyword evidence="2" id="KW-1185">Reference proteome</keyword>
<proteinExistence type="predicted"/>